<keyword evidence="3" id="KW-0238">DNA-binding</keyword>
<feature type="region of interest" description="Disordered" evidence="6">
    <location>
        <begin position="438"/>
        <end position="471"/>
    </location>
</feature>
<dbReference type="CDD" id="cd00130">
    <property type="entry name" value="PAS"/>
    <property type="match status" value="1"/>
</dbReference>
<dbReference type="Proteomes" id="UP000016923">
    <property type="component" value="Unassembled WGS sequence"/>
</dbReference>
<dbReference type="Gene3D" id="3.30.450.20">
    <property type="entry name" value="PAS domain"/>
    <property type="match status" value="1"/>
</dbReference>
<keyword evidence="4" id="KW-0804">Transcription</keyword>
<evidence type="ECO:0000256" key="3">
    <source>
        <dbReference type="ARBA" id="ARBA00023125"/>
    </source>
</evidence>
<dbReference type="InterPro" id="IPR000014">
    <property type="entry name" value="PAS"/>
</dbReference>
<dbReference type="PANTHER" id="PTHR23043">
    <property type="entry name" value="HYPOXIA-INDUCIBLE FACTOR 1 ALPHA"/>
    <property type="match status" value="1"/>
</dbReference>
<dbReference type="EMBL" id="KE148154">
    <property type="protein sequence ID" value="EPE06056.1"/>
    <property type="molecule type" value="Genomic_DNA"/>
</dbReference>
<keyword evidence="2" id="KW-0805">Transcription regulation</keyword>
<evidence type="ECO:0000256" key="6">
    <source>
        <dbReference type="SAM" id="MobiDB-lite"/>
    </source>
</evidence>
<evidence type="ECO:0000313" key="8">
    <source>
        <dbReference type="EMBL" id="EPE06056.1"/>
    </source>
</evidence>
<evidence type="ECO:0000256" key="4">
    <source>
        <dbReference type="ARBA" id="ARBA00023163"/>
    </source>
</evidence>
<dbReference type="STRING" id="1262450.S3C2R4"/>
<keyword evidence="5" id="KW-0539">Nucleus</keyword>
<accession>S3C2R4</accession>
<protein>
    <submittedName>
        <fullName evidence="8">Pas domain-containing protein</fullName>
    </submittedName>
</protein>
<feature type="domain" description="PAS" evidence="7">
    <location>
        <begin position="1"/>
        <end position="48"/>
    </location>
</feature>
<dbReference type="PROSITE" id="PS50112">
    <property type="entry name" value="PAS"/>
    <property type="match status" value="1"/>
</dbReference>
<dbReference type="HOGENOM" id="CLU_027006_0_0_1"/>
<evidence type="ECO:0000256" key="2">
    <source>
        <dbReference type="ARBA" id="ARBA00023015"/>
    </source>
</evidence>
<evidence type="ECO:0000313" key="9">
    <source>
        <dbReference type="Proteomes" id="UP000016923"/>
    </source>
</evidence>
<dbReference type="PANTHER" id="PTHR23043:SF17">
    <property type="entry name" value="PROTEIN SIMILAR"/>
    <property type="match status" value="1"/>
</dbReference>
<evidence type="ECO:0000256" key="5">
    <source>
        <dbReference type="ARBA" id="ARBA00023242"/>
    </source>
</evidence>
<dbReference type="GO" id="GO:0005634">
    <property type="term" value="C:nucleus"/>
    <property type="evidence" value="ECO:0007669"/>
    <property type="project" value="UniProtKB-SubCell"/>
</dbReference>
<evidence type="ECO:0000256" key="1">
    <source>
        <dbReference type="ARBA" id="ARBA00004123"/>
    </source>
</evidence>
<feature type="compositionally biased region" description="Low complexity" evidence="6">
    <location>
        <begin position="615"/>
        <end position="628"/>
    </location>
</feature>
<dbReference type="GO" id="GO:0000981">
    <property type="term" value="F:DNA-binding transcription factor activity, RNA polymerase II-specific"/>
    <property type="evidence" value="ECO:0007669"/>
    <property type="project" value="TreeGrafter"/>
</dbReference>
<dbReference type="SUPFAM" id="SSF55785">
    <property type="entry name" value="PYP-like sensor domain (PAS domain)"/>
    <property type="match status" value="1"/>
</dbReference>
<keyword evidence="9" id="KW-1185">Reference proteome</keyword>
<dbReference type="GO" id="GO:0000977">
    <property type="term" value="F:RNA polymerase II transcription regulatory region sequence-specific DNA binding"/>
    <property type="evidence" value="ECO:0007669"/>
    <property type="project" value="TreeGrafter"/>
</dbReference>
<dbReference type="InterPro" id="IPR035965">
    <property type="entry name" value="PAS-like_dom_sf"/>
</dbReference>
<organism evidence="8 9">
    <name type="scientific">Ophiostoma piceae (strain UAMH 11346)</name>
    <name type="common">Sap stain fungus</name>
    <dbReference type="NCBI Taxonomy" id="1262450"/>
    <lineage>
        <taxon>Eukaryota</taxon>
        <taxon>Fungi</taxon>
        <taxon>Dikarya</taxon>
        <taxon>Ascomycota</taxon>
        <taxon>Pezizomycotina</taxon>
        <taxon>Sordariomycetes</taxon>
        <taxon>Sordariomycetidae</taxon>
        <taxon>Ophiostomatales</taxon>
        <taxon>Ophiostomataceae</taxon>
        <taxon>Ophiostoma</taxon>
    </lineage>
</organism>
<reference evidence="8 9" key="1">
    <citation type="journal article" date="2013" name="BMC Genomics">
        <title>The genome and transcriptome of the pine saprophyte Ophiostoma piceae, and a comparison with the bark beetle-associated pine pathogen Grosmannia clavigera.</title>
        <authorList>
            <person name="Haridas S."/>
            <person name="Wang Y."/>
            <person name="Lim L."/>
            <person name="Massoumi Alamouti S."/>
            <person name="Jackman S."/>
            <person name="Docking R."/>
            <person name="Robertson G."/>
            <person name="Birol I."/>
            <person name="Bohlmann J."/>
            <person name="Breuil C."/>
        </authorList>
    </citation>
    <scope>NUCLEOTIDE SEQUENCE [LARGE SCALE GENOMIC DNA]</scope>
    <source>
        <strain evidence="8 9">UAMH 11346</strain>
    </source>
</reference>
<proteinExistence type="predicted"/>
<gene>
    <name evidence="8" type="ORF">F503_02885</name>
</gene>
<dbReference type="OrthoDB" id="411251at2759"/>
<feature type="region of interest" description="Disordered" evidence="6">
    <location>
        <begin position="222"/>
        <end position="318"/>
    </location>
</feature>
<name>S3C2R4_OPHP1</name>
<comment type="subcellular location">
    <subcellularLocation>
        <location evidence="1">Nucleus</location>
    </subcellularLocation>
</comment>
<feature type="compositionally biased region" description="Acidic residues" evidence="6">
    <location>
        <begin position="223"/>
        <end position="256"/>
    </location>
</feature>
<evidence type="ECO:0000259" key="7">
    <source>
        <dbReference type="PROSITE" id="PS50112"/>
    </source>
</evidence>
<dbReference type="AlphaFoldDB" id="S3C2R4"/>
<dbReference type="eggNOG" id="ENOG502S8B6">
    <property type="taxonomic scope" value="Eukaryota"/>
</dbReference>
<dbReference type="Pfam" id="PF08447">
    <property type="entry name" value="PAS_3"/>
    <property type="match status" value="1"/>
</dbReference>
<sequence length="637" mass="69309">MEQTFMTIHNLGPDANILFASESVADILGHQPSEVHGKSAFDYFHPEEVPYARSVHSRGVLLDKAAVLHYARILNREGRWVGCECCFTIVHDVLVACTSIYRRNAKSERRAIEAPQIRRIFACSPRDPRYHMLEHLSPKFKMPPMEREPRAALILNRFTRNLTIMFATASISTIVGLSPLELKSKSFYRCIQESCLPEAIKCLESAKANDSIAYLRFSFQDPREDDDASDAMSDDSQENYNDDDDDDDEEMADDDGEQRRRKRPRIEEPEAMAGPSIRSSSLVPIKLEEDDDKPLSLPNLHDVSQAPGPQPPAAAPAGSSAIELEAVVSCTSDGLVVVLRKARPPIPPAHPPLVSFDYGDGLFAAPWGQHPIRPHFPQEYLHSFQPPLLPQYMPLRDNVKDAGGPPIDVLMGSIRDVAVFAWGVVGINPAMAAYGRGLPSGDARPTNGARQGRRQGTRATDASCVPGNTNANYTTTTSAGSPYSYPTALDKGKACETTVFASATQPIEMYTVRAPIPTTSGDSFPSKPESVTHGSCSLQLSQGGPGSGPTRERPAEQSWPRSGHSSHRHPYTEAYGPPPLLPSPVSSAGFAVSGPPQHRLPSLSRDPGCQSVGHASPAAQSSAPNAGPFNDHTYAWH</sequence>
<dbReference type="VEuPathDB" id="FungiDB:F503_02885"/>
<dbReference type="OMA" id="GVFAAPW"/>
<feature type="region of interest" description="Disordered" evidence="6">
    <location>
        <begin position="518"/>
        <end position="637"/>
    </location>
</feature>
<dbReference type="InterPro" id="IPR013655">
    <property type="entry name" value="PAS_fold_3"/>
</dbReference>